<keyword evidence="2" id="KW-1133">Transmembrane helix</keyword>
<accession>A0ABY8IXE1</accession>
<evidence type="ECO:0000256" key="1">
    <source>
        <dbReference type="SAM" id="Coils"/>
    </source>
</evidence>
<keyword evidence="1" id="KW-0175">Coiled coil</keyword>
<organism evidence="3 4">
    <name type="scientific">Halobacillus naozhouensis</name>
    <dbReference type="NCBI Taxonomy" id="554880"/>
    <lineage>
        <taxon>Bacteria</taxon>
        <taxon>Bacillati</taxon>
        <taxon>Bacillota</taxon>
        <taxon>Bacilli</taxon>
        <taxon>Bacillales</taxon>
        <taxon>Bacillaceae</taxon>
        <taxon>Halobacillus</taxon>
    </lineage>
</organism>
<gene>
    <name evidence="3" type="ORF">P9989_16770</name>
</gene>
<evidence type="ECO:0000256" key="2">
    <source>
        <dbReference type="SAM" id="Phobius"/>
    </source>
</evidence>
<dbReference type="Proteomes" id="UP001221597">
    <property type="component" value="Chromosome"/>
</dbReference>
<feature type="transmembrane region" description="Helical" evidence="2">
    <location>
        <begin position="6"/>
        <end position="26"/>
    </location>
</feature>
<evidence type="ECO:0000313" key="4">
    <source>
        <dbReference type="Proteomes" id="UP001221597"/>
    </source>
</evidence>
<feature type="coiled-coil region" evidence="1">
    <location>
        <begin position="23"/>
        <end position="50"/>
    </location>
</feature>
<keyword evidence="4" id="KW-1185">Reference proteome</keyword>
<name>A0ABY8IXE1_9BACI</name>
<dbReference type="EMBL" id="CP121671">
    <property type="protein sequence ID" value="WFT74007.1"/>
    <property type="molecule type" value="Genomic_DNA"/>
</dbReference>
<reference evidence="3 4" key="1">
    <citation type="submission" date="2023-04" db="EMBL/GenBank/DDBJ databases">
        <title>Genome sequence of Halobacillus naozhouensis KACC 21980.</title>
        <authorList>
            <person name="Kim S."/>
            <person name="Heo J."/>
            <person name="Kwon S.-W."/>
        </authorList>
    </citation>
    <scope>NUCLEOTIDE SEQUENCE [LARGE SCALE GENOMIC DNA]</scope>
    <source>
        <strain evidence="3 4">KCTC 13234</strain>
    </source>
</reference>
<keyword evidence="2" id="KW-0472">Membrane</keyword>
<evidence type="ECO:0000313" key="3">
    <source>
        <dbReference type="EMBL" id="WFT74007.1"/>
    </source>
</evidence>
<proteinExistence type="predicted"/>
<protein>
    <submittedName>
        <fullName evidence="3">Uncharacterized protein</fullName>
    </submittedName>
</protein>
<sequence length="173" mass="20026">MRILQLVTIGVLVVFLFVVVHNNLGLRDERKQAEEKVNALQQELKSKEDNQIPVMTTPQQKAVSIAERFVHSYFGYTRHPVKEEVETYVTDNLMKDLTFQESKRKYAGGVKSTISDLTVYYGMHTSTTQSLFFTFNNRFTVSDVTSTIDSYLRVEIIKENDKWKVNAMSINQF</sequence>
<dbReference type="RefSeq" id="WP_283076011.1">
    <property type="nucleotide sequence ID" value="NZ_CP121671.1"/>
</dbReference>
<keyword evidence="2" id="KW-0812">Transmembrane</keyword>